<reference evidence="1 2" key="1">
    <citation type="submission" date="2020-07" db="EMBL/GenBank/DDBJ databases">
        <title>Sequencing the genomes of 1000 actinobacteria strains.</title>
        <authorList>
            <person name="Klenk H.-P."/>
        </authorList>
    </citation>
    <scope>NUCLEOTIDE SEQUENCE [LARGE SCALE GENOMIC DNA]</scope>
    <source>
        <strain evidence="1 2">DSM 45763</strain>
    </source>
</reference>
<dbReference type="InterPro" id="IPR053137">
    <property type="entry name" value="NLR-like"/>
</dbReference>
<evidence type="ECO:0000313" key="2">
    <source>
        <dbReference type="Proteomes" id="UP000576393"/>
    </source>
</evidence>
<dbReference type="SUPFAM" id="SSF52540">
    <property type="entry name" value="P-loop containing nucleoside triphosphate hydrolases"/>
    <property type="match status" value="1"/>
</dbReference>
<keyword evidence="2" id="KW-1185">Reference proteome</keyword>
<dbReference type="EMBL" id="JACCCO010000001">
    <property type="protein sequence ID" value="NYF40699.1"/>
    <property type="molecule type" value="Genomic_DNA"/>
</dbReference>
<accession>A0A852UWT4</accession>
<dbReference type="PANTHER" id="PTHR46082:SF6">
    <property type="entry name" value="AAA+ ATPASE DOMAIN-CONTAINING PROTEIN-RELATED"/>
    <property type="match status" value="1"/>
</dbReference>
<dbReference type="NCBIfam" id="NF040586">
    <property type="entry name" value="FxSxx_TPR"/>
    <property type="match status" value="1"/>
</dbReference>
<dbReference type="InterPro" id="IPR027417">
    <property type="entry name" value="P-loop_NTPase"/>
</dbReference>
<proteinExistence type="predicted"/>
<organism evidence="1 2">
    <name type="scientific">Streptosporangium sandarakinum</name>
    <dbReference type="NCBI Taxonomy" id="1260955"/>
    <lineage>
        <taxon>Bacteria</taxon>
        <taxon>Bacillati</taxon>
        <taxon>Actinomycetota</taxon>
        <taxon>Actinomycetes</taxon>
        <taxon>Streptosporangiales</taxon>
        <taxon>Streptosporangiaceae</taxon>
        <taxon>Streptosporangium</taxon>
    </lineage>
</organism>
<name>A0A852UWT4_9ACTN</name>
<dbReference type="Proteomes" id="UP000576393">
    <property type="component" value="Unassembled WGS sequence"/>
</dbReference>
<dbReference type="Pfam" id="PF13424">
    <property type="entry name" value="TPR_12"/>
    <property type="match status" value="3"/>
</dbReference>
<dbReference type="SUPFAM" id="SSF48452">
    <property type="entry name" value="TPR-like"/>
    <property type="match status" value="3"/>
</dbReference>
<comment type="caution">
    <text evidence="1">The sequence shown here is derived from an EMBL/GenBank/DDBJ whole genome shotgun (WGS) entry which is preliminary data.</text>
</comment>
<dbReference type="PANTHER" id="PTHR46082">
    <property type="entry name" value="ATP/GTP-BINDING PROTEIN-RELATED"/>
    <property type="match status" value="1"/>
</dbReference>
<dbReference type="AlphaFoldDB" id="A0A852UWT4"/>
<gene>
    <name evidence="1" type="ORF">HDA43_002858</name>
</gene>
<evidence type="ECO:0000313" key="1">
    <source>
        <dbReference type="EMBL" id="NYF40699.1"/>
    </source>
</evidence>
<dbReference type="Gene3D" id="3.40.50.300">
    <property type="entry name" value="P-loop containing nucleotide triphosphate hydrolases"/>
    <property type="match status" value="1"/>
</dbReference>
<dbReference type="InterPro" id="IPR011990">
    <property type="entry name" value="TPR-like_helical_dom_sf"/>
</dbReference>
<sequence>MNFTGREDLLSRLREGITMDVTAVLPHALHGIGGVGKTQLAVEYAYRYQGDYELVWWISADQPLLVRSSLAALAPHLKLPSAAVTGIEDAAAAVLDALRRGEPYSRWLLIFDNADQPEDINEIIPRGPGHVLITSRNHRWEGVVDTLAVDVFDRAESVEFLSRRVPKAISTVDAGRLADELGDLPLALEQAGALQAETGMSVDEYLRLLTEKTSQLLAESKPSEYPLSMTAAWSLSVERLKEQLPEAVELLRCCAFFGAEPIPRDVFRPLSGDTADVDDPQAAGALRRILGNPILLSRAIRELGRFALARIDSPSRTIQVHRLIQALIRDELTAREQARYRGEVHLLLAAGAPLDPDDTANWPRYADLLAHVTPALVPESRNPTVRRMALDLLRYLFVSGGYQSARAFAQQFLQRWRADSGSDHPDVLSAQRHLGDVLRELGEYREAYDLNSRTLEQMTRVLGPDHPQTLVVTNIHAADLRARGDFAAALEVDEEARRRHEAVLGPVHPWTLNMMNNLAVDHGLISRYQRARELHEDTYLLQQQNVGVNGVSRTDVLSSWNGLSRVVRLCGDYPEARDLGEDAHAYGVQELGAEHPWTLRTAKDLSIALRRTGRIPEAIELARDILSRYERIFGKDHPDTLAAAMSLANALRSNGDIDDAFHLAEDTLDRYPAVYGADHPYHHGCAGNLAVLRRVRGDVIGARDLDRASLAALDARLSRDHHYSLTVATNLATDLVMLGELDEAIPLRRDTLERLRTILGREHPVALAGAANLVADLYRAGAEGEAKSLSEETLDAYARTLGPDHPDTRVALEGRHLDLDFDPPPI</sequence>
<protein>
    <submittedName>
        <fullName evidence="1">Tetratricopeptide (TPR) repeat protein</fullName>
    </submittedName>
</protein>
<dbReference type="Pfam" id="PF13374">
    <property type="entry name" value="TPR_10"/>
    <property type="match status" value="3"/>
</dbReference>
<dbReference type="Gene3D" id="1.25.40.10">
    <property type="entry name" value="Tetratricopeptide repeat domain"/>
    <property type="match status" value="3"/>
</dbReference>